<feature type="region of interest" description="Disordered" evidence="1">
    <location>
        <begin position="166"/>
        <end position="238"/>
    </location>
</feature>
<comment type="caution">
    <text evidence="2">The sequence shown here is derived from an EMBL/GenBank/DDBJ whole genome shotgun (WGS) entry which is preliminary data.</text>
</comment>
<gene>
    <name evidence="2" type="ORF">NCGR_LOCUS38786</name>
</gene>
<evidence type="ECO:0000313" key="3">
    <source>
        <dbReference type="Proteomes" id="UP000604825"/>
    </source>
</evidence>
<feature type="compositionally biased region" description="Acidic residues" evidence="1">
    <location>
        <begin position="212"/>
        <end position="221"/>
    </location>
</feature>
<evidence type="ECO:0000256" key="1">
    <source>
        <dbReference type="SAM" id="MobiDB-lite"/>
    </source>
</evidence>
<accession>A0A811QD53</accession>
<dbReference type="PANTHER" id="PTHR47150">
    <property type="entry name" value="OS12G0169200 PROTEIN"/>
    <property type="match status" value="1"/>
</dbReference>
<name>A0A811QD53_9POAL</name>
<dbReference type="PANTHER" id="PTHR47150:SF5">
    <property type="entry name" value="OS07G0546750 PROTEIN"/>
    <property type="match status" value="1"/>
</dbReference>
<protein>
    <submittedName>
        <fullName evidence="2">Uncharacterized protein</fullName>
    </submittedName>
</protein>
<dbReference type="OrthoDB" id="647759at2759"/>
<sequence>MAEDSKNQFITSEYLQNLMMEEINDPMVACVEAKMQARIEAKLQARAGSSSNSRRYINRDYEAGHAKLVTEYFAENPLYTDYQFRRRFWMRKHIFLQIVEALENWSPYFQLRRDAFGKVSTAITEEGAAVSCAYPQTSEEERQTHAGQAADWDAYVQYAARGRRGTRSRPWRREGGVSNPSGERRCDDQSTHHPPCRTCRIRPPERELAGLELDEGEEESVDPQVEVRMDRPDLGKAR</sequence>
<dbReference type="AlphaFoldDB" id="A0A811QD53"/>
<organism evidence="2 3">
    <name type="scientific">Miscanthus lutarioriparius</name>
    <dbReference type="NCBI Taxonomy" id="422564"/>
    <lineage>
        <taxon>Eukaryota</taxon>
        <taxon>Viridiplantae</taxon>
        <taxon>Streptophyta</taxon>
        <taxon>Embryophyta</taxon>
        <taxon>Tracheophyta</taxon>
        <taxon>Spermatophyta</taxon>
        <taxon>Magnoliopsida</taxon>
        <taxon>Liliopsida</taxon>
        <taxon>Poales</taxon>
        <taxon>Poaceae</taxon>
        <taxon>PACMAD clade</taxon>
        <taxon>Panicoideae</taxon>
        <taxon>Andropogonodae</taxon>
        <taxon>Andropogoneae</taxon>
        <taxon>Saccharinae</taxon>
        <taxon>Miscanthus</taxon>
    </lineage>
</organism>
<feature type="compositionally biased region" description="Basic and acidic residues" evidence="1">
    <location>
        <begin position="182"/>
        <end position="191"/>
    </location>
</feature>
<dbReference type="Proteomes" id="UP000604825">
    <property type="component" value="Unassembled WGS sequence"/>
</dbReference>
<keyword evidence="3" id="KW-1185">Reference proteome</keyword>
<dbReference type="EMBL" id="CAJGYO010000009">
    <property type="protein sequence ID" value="CAD6255191.1"/>
    <property type="molecule type" value="Genomic_DNA"/>
</dbReference>
<feature type="compositionally biased region" description="Basic and acidic residues" evidence="1">
    <location>
        <begin position="225"/>
        <end position="238"/>
    </location>
</feature>
<reference evidence="2" key="1">
    <citation type="submission" date="2020-10" db="EMBL/GenBank/DDBJ databases">
        <authorList>
            <person name="Han B."/>
            <person name="Lu T."/>
            <person name="Zhao Q."/>
            <person name="Huang X."/>
            <person name="Zhao Y."/>
        </authorList>
    </citation>
    <scope>NUCLEOTIDE SEQUENCE</scope>
</reference>
<proteinExistence type="predicted"/>
<evidence type="ECO:0000313" key="2">
    <source>
        <dbReference type="EMBL" id="CAD6255191.1"/>
    </source>
</evidence>